<evidence type="ECO:0000256" key="6">
    <source>
        <dbReference type="ARBA" id="ARBA00023125"/>
    </source>
</evidence>
<dbReference type="Proteomes" id="UP000250572">
    <property type="component" value="Unassembled WGS sequence"/>
</dbReference>
<dbReference type="PANTHER" id="PTHR23334:SF69">
    <property type="entry name" value="CCAAT_ENHANCER-BINDING PROTEIN GAMMA"/>
    <property type="match status" value="1"/>
</dbReference>
<evidence type="ECO:0000256" key="3">
    <source>
        <dbReference type="ARBA" id="ARBA00022499"/>
    </source>
</evidence>
<dbReference type="SMART" id="SM00338">
    <property type="entry name" value="BRLZ"/>
    <property type="match status" value="1"/>
</dbReference>
<evidence type="ECO:0000256" key="11">
    <source>
        <dbReference type="SAM" id="MobiDB-lite"/>
    </source>
</evidence>
<dbReference type="GO" id="GO:0000981">
    <property type="term" value="F:DNA-binding transcription factor activity, RNA polymerase II-specific"/>
    <property type="evidence" value="ECO:0007669"/>
    <property type="project" value="TreeGrafter"/>
</dbReference>
<keyword evidence="4" id="KW-0832">Ubl conjugation</keyword>
<protein>
    <recommendedName>
        <fullName evidence="10">CCAAT/enhancer-binding protein gamma</fullName>
    </recommendedName>
</protein>
<feature type="region of interest" description="Disordered" evidence="11">
    <location>
        <begin position="44"/>
        <end position="105"/>
    </location>
</feature>
<evidence type="ECO:0000313" key="13">
    <source>
        <dbReference type="EMBL" id="PWA22156.1"/>
    </source>
</evidence>
<evidence type="ECO:0000256" key="1">
    <source>
        <dbReference type="ARBA" id="ARBA00004123"/>
    </source>
</evidence>
<keyword evidence="9" id="KW-0539">Nucleus</keyword>
<dbReference type="PANTHER" id="PTHR23334">
    <property type="entry name" value="CCAAT/ENHANCER BINDING PROTEIN"/>
    <property type="match status" value="1"/>
</dbReference>
<evidence type="ECO:0000256" key="9">
    <source>
        <dbReference type="ARBA" id="ARBA00023242"/>
    </source>
</evidence>
<sequence length="430" mass="45936">MSRPPQLKLITAEHNGVSVIQSQAHAAAASNAASLTGLQQVPQLVPADPSAAGGKAAPPSKMKKPSVDKDSEEYRQRRERNNLAVKKSRMRSKQKAMDTQQRVNELKEENERLEAKIKLLSKELSVLKDLFLEHAHNLADNVQPEGRSLRAAGKPASHPSSIPVLRGPAPSVMSPGDGRPTGLERLSMAGPGPLIGPEGNGVRSDPIISPSCSAGFCWVLLGPLNRTSRTSLPNQDPELFRSSSRLVATLRRPGSDSTQIQTDSVHAGSPAPSRVPPPAQPGVLECSVPGGPRRCDGTAALACCSRVVCIAVATGSSANRVGRPPAAALTSAGGRGGRRPSKWRRRERLLGSDWLRQTPWLPGQVRVLWIRTRRCVDPLTSVIESNRRDGAPAAMLDPDPSVILLDPISVSVLPHPANQRQAAPLILLFP</sequence>
<evidence type="ECO:0000256" key="10">
    <source>
        <dbReference type="ARBA" id="ARBA00073475"/>
    </source>
</evidence>
<keyword evidence="7" id="KW-0010">Activator</keyword>
<feature type="region of interest" description="Disordered" evidence="11">
    <location>
        <begin position="251"/>
        <end position="280"/>
    </location>
</feature>
<dbReference type="InterPro" id="IPR031106">
    <property type="entry name" value="C/EBP"/>
</dbReference>
<name>A0A315VII8_GAMAF</name>
<dbReference type="CDD" id="cd14713">
    <property type="entry name" value="bZIP_CEBPG"/>
    <property type="match status" value="1"/>
</dbReference>
<keyword evidence="5" id="KW-0805">Transcription regulation</keyword>
<keyword evidence="14" id="KW-1185">Reference proteome</keyword>
<dbReference type="GO" id="GO:0006351">
    <property type="term" value="P:DNA-templated transcription"/>
    <property type="evidence" value="ECO:0007669"/>
    <property type="project" value="InterPro"/>
</dbReference>
<evidence type="ECO:0000256" key="8">
    <source>
        <dbReference type="ARBA" id="ARBA00023163"/>
    </source>
</evidence>
<dbReference type="InterPro" id="IPR004827">
    <property type="entry name" value="bZIP"/>
</dbReference>
<evidence type="ECO:0000256" key="5">
    <source>
        <dbReference type="ARBA" id="ARBA00023015"/>
    </source>
</evidence>
<accession>A0A315VII8</accession>
<feature type="compositionally biased region" description="Polar residues" evidence="11">
    <location>
        <begin position="255"/>
        <end position="264"/>
    </location>
</feature>
<reference evidence="13 14" key="1">
    <citation type="journal article" date="2018" name="G3 (Bethesda)">
        <title>A High-Quality Reference Genome for the Invasive Mosquitofish Gambusia affinis Using a Chicago Library.</title>
        <authorList>
            <person name="Hoffberg S.L."/>
            <person name="Troendle N.J."/>
            <person name="Glenn T.C."/>
            <person name="Mahmud O."/>
            <person name="Louha S."/>
            <person name="Chalopin D."/>
            <person name="Bennetzen J.L."/>
            <person name="Mauricio R."/>
        </authorList>
    </citation>
    <scope>NUCLEOTIDE SEQUENCE [LARGE SCALE GENOMIC DNA]</scope>
    <source>
        <strain evidence="13">NE01/NJP1002.9</strain>
        <tissue evidence="13">Muscle</tissue>
    </source>
</reference>
<proteinExistence type="inferred from homology"/>
<dbReference type="EMBL" id="NHOQ01001799">
    <property type="protein sequence ID" value="PWA22156.1"/>
    <property type="molecule type" value="Genomic_DNA"/>
</dbReference>
<feature type="domain" description="BZIP" evidence="12">
    <location>
        <begin position="71"/>
        <end position="134"/>
    </location>
</feature>
<dbReference type="STRING" id="33528.ENSGAFP00000008788"/>
<comment type="subcellular location">
    <subcellularLocation>
        <location evidence="1">Nucleus</location>
    </subcellularLocation>
</comment>
<dbReference type="FunFam" id="1.20.5.170:FF:000055">
    <property type="entry name" value="CCAAT/enhancer-binding protein gamma"/>
    <property type="match status" value="1"/>
</dbReference>
<keyword evidence="8" id="KW-0804">Transcription</keyword>
<dbReference type="GO" id="GO:0000978">
    <property type="term" value="F:RNA polymerase II cis-regulatory region sequence-specific DNA binding"/>
    <property type="evidence" value="ECO:0007669"/>
    <property type="project" value="TreeGrafter"/>
</dbReference>
<dbReference type="SUPFAM" id="SSF57959">
    <property type="entry name" value="Leucine zipper domain"/>
    <property type="match status" value="1"/>
</dbReference>
<keyword evidence="6" id="KW-0238">DNA-binding</keyword>
<evidence type="ECO:0000259" key="12">
    <source>
        <dbReference type="PROSITE" id="PS50217"/>
    </source>
</evidence>
<dbReference type="AlphaFoldDB" id="A0A315VII8"/>
<evidence type="ECO:0000313" key="14">
    <source>
        <dbReference type="Proteomes" id="UP000250572"/>
    </source>
</evidence>
<evidence type="ECO:0000256" key="2">
    <source>
        <dbReference type="ARBA" id="ARBA00006951"/>
    </source>
</evidence>
<comment type="caution">
    <text evidence="13">The sequence shown here is derived from an EMBL/GenBank/DDBJ whole genome shotgun (WGS) entry which is preliminary data.</text>
</comment>
<dbReference type="GO" id="GO:0005634">
    <property type="term" value="C:nucleus"/>
    <property type="evidence" value="ECO:0007669"/>
    <property type="project" value="UniProtKB-SubCell"/>
</dbReference>
<comment type="similarity">
    <text evidence="2">Belongs to the bZIP family. C/EBP subfamily.</text>
</comment>
<dbReference type="Pfam" id="PF07716">
    <property type="entry name" value="bZIP_2"/>
    <property type="match status" value="1"/>
</dbReference>
<organism evidence="13 14">
    <name type="scientific">Gambusia affinis</name>
    <name type="common">Western mosquitofish</name>
    <name type="synonym">Heterandria affinis</name>
    <dbReference type="NCBI Taxonomy" id="33528"/>
    <lineage>
        <taxon>Eukaryota</taxon>
        <taxon>Metazoa</taxon>
        <taxon>Chordata</taxon>
        <taxon>Craniata</taxon>
        <taxon>Vertebrata</taxon>
        <taxon>Euteleostomi</taxon>
        <taxon>Actinopterygii</taxon>
        <taxon>Neopterygii</taxon>
        <taxon>Teleostei</taxon>
        <taxon>Neoteleostei</taxon>
        <taxon>Acanthomorphata</taxon>
        <taxon>Ovalentaria</taxon>
        <taxon>Atherinomorphae</taxon>
        <taxon>Cyprinodontiformes</taxon>
        <taxon>Poeciliidae</taxon>
        <taxon>Poeciliinae</taxon>
        <taxon>Gambusia</taxon>
    </lineage>
</organism>
<evidence type="ECO:0000256" key="7">
    <source>
        <dbReference type="ARBA" id="ARBA00023159"/>
    </source>
</evidence>
<feature type="compositionally biased region" description="Low complexity" evidence="11">
    <location>
        <begin position="46"/>
        <end position="60"/>
    </location>
</feature>
<feature type="region of interest" description="Disordered" evidence="11">
    <location>
        <begin position="149"/>
        <end position="173"/>
    </location>
</feature>
<gene>
    <name evidence="13" type="ORF">CCH79_00020377</name>
</gene>
<feature type="compositionally biased region" description="Basic and acidic residues" evidence="11">
    <location>
        <begin position="65"/>
        <end position="81"/>
    </location>
</feature>
<evidence type="ECO:0000256" key="4">
    <source>
        <dbReference type="ARBA" id="ARBA00022843"/>
    </source>
</evidence>
<dbReference type="PROSITE" id="PS50217">
    <property type="entry name" value="BZIP"/>
    <property type="match status" value="1"/>
</dbReference>
<dbReference type="Gene3D" id="1.20.5.170">
    <property type="match status" value="1"/>
</dbReference>
<dbReference type="InterPro" id="IPR046347">
    <property type="entry name" value="bZIP_sf"/>
</dbReference>
<keyword evidence="3" id="KW-1017">Isopeptide bond</keyword>